<sequence>MGRHPDLGDSEIGIIAQCSMGQNEREQKRRETEKAELEHWKPLGRWIINLVSTKAITGSFGGCQIVSGKYHLVTAGGAAQVF</sequence>
<dbReference type="AlphaFoldDB" id="A0A0F9SVC4"/>
<accession>A0A0F9SVC4</accession>
<proteinExistence type="predicted"/>
<evidence type="ECO:0000313" key="1">
    <source>
        <dbReference type="EMBL" id="KKN66607.1"/>
    </source>
</evidence>
<protein>
    <submittedName>
        <fullName evidence="1">Uncharacterized protein</fullName>
    </submittedName>
</protein>
<reference evidence="1" key="1">
    <citation type="journal article" date="2015" name="Nature">
        <title>Complex archaea that bridge the gap between prokaryotes and eukaryotes.</title>
        <authorList>
            <person name="Spang A."/>
            <person name="Saw J.H."/>
            <person name="Jorgensen S.L."/>
            <person name="Zaremba-Niedzwiedzka K."/>
            <person name="Martijn J."/>
            <person name="Lind A.E."/>
            <person name="van Eijk R."/>
            <person name="Schleper C."/>
            <person name="Guy L."/>
            <person name="Ettema T.J."/>
        </authorList>
    </citation>
    <scope>NUCLEOTIDE SEQUENCE</scope>
</reference>
<dbReference type="EMBL" id="LAZR01000495">
    <property type="protein sequence ID" value="KKN66607.1"/>
    <property type="molecule type" value="Genomic_DNA"/>
</dbReference>
<gene>
    <name evidence="1" type="ORF">LCGC14_0469420</name>
</gene>
<name>A0A0F9SVC4_9ZZZZ</name>
<organism evidence="1">
    <name type="scientific">marine sediment metagenome</name>
    <dbReference type="NCBI Taxonomy" id="412755"/>
    <lineage>
        <taxon>unclassified sequences</taxon>
        <taxon>metagenomes</taxon>
        <taxon>ecological metagenomes</taxon>
    </lineage>
</organism>
<comment type="caution">
    <text evidence="1">The sequence shown here is derived from an EMBL/GenBank/DDBJ whole genome shotgun (WGS) entry which is preliminary data.</text>
</comment>